<dbReference type="EMBL" id="AVOT02001914">
    <property type="protein sequence ID" value="MBW0468601.1"/>
    <property type="molecule type" value="Genomic_DNA"/>
</dbReference>
<proteinExistence type="predicted"/>
<dbReference type="AlphaFoldDB" id="A0A9Q3BMC8"/>
<evidence type="ECO:0000313" key="1">
    <source>
        <dbReference type="EMBL" id="MBW0468601.1"/>
    </source>
</evidence>
<keyword evidence="2" id="KW-1185">Reference proteome</keyword>
<dbReference type="OrthoDB" id="74300at2759"/>
<comment type="caution">
    <text evidence="1">The sequence shown here is derived from an EMBL/GenBank/DDBJ whole genome shotgun (WGS) entry which is preliminary data.</text>
</comment>
<accession>A0A9Q3BMC8</accession>
<protein>
    <recommendedName>
        <fullName evidence="3">Chromo domain-containing protein</fullName>
    </recommendedName>
</protein>
<organism evidence="1 2">
    <name type="scientific">Austropuccinia psidii MF-1</name>
    <dbReference type="NCBI Taxonomy" id="1389203"/>
    <lineage>
        <taxon>Eukaryota</taxon>
        <taxon>Fungi</taxon>
        <taxon>Dikarya</taxon>
        <taxon>Basidiomycota</taxon>
        <taxon>Pucciniomycotina</taxon>
        <taxon>Pucciniomycetes</taxon>
        <taxon>Pucciniales</taxon>
        <taxon>Sphaerophragmiaceae</taxon>
        <taxon>Austropuccinia</taxon>
    </lineage>
</organism>
<evidence type="ECO:0008006" key="3">
    <source>
        <dbReference type="Google" id="ProtNLM"/>
    </source>
</evidence>
<reference evidence="1" key="1">
    <citation type="submission" date="2021-03" db="EMBL/GenBank/DDBJ databases">
        <title>Draft genome sequence of rust myrtle Austropuccinia psidii MF-1, a brazilian biotype.</title>
        <authorList>
            <person name="Quecine M.C."/>
            <person name="Pachon D.M.R."/>
            <person name="Bonatelli M.L."/>
            <person name="Correr F.H."/>
            <person name="Franceschini L.M."/>
            <person name="Leite T.F."/>
            <person name="Margarido G.R.A."/>
            <person name="Almeida C.A."/>
            <person name="Ferrarezi J.A."/>
            <person name="Labate C.A."/>
        </authorList>
    </citation>
    <scope>NUCLEOTIDE SEQUENCE</scope>
    <source>
        <strain evidence="1">MF-1</strain>
    </source>
</reference>
<dbReference type="Proteomes" id="UP000765509">
    <property type="component" value="Unassembled WGS sequence"/>
</dbReference>
<gene>
    <name evidence="1" type="ORF">O181_008316</name>
</gene>
<name>A0A9Q3BMC8_9BASI</name>
<sequence length="172" mass="20070">MLRKWEKSHKTPEFKVGDLILFSTFNITNIKGTKKLKDSFSGQFIIKSLHWKYKVQVDLKGELENKHPTFPVNLVKHYTSNDKELFPLVNKTPLEVPPLYQSVEKKIMKVLKGRISRGENESKYLVRCRTPQHEDEWFSESKVSIEKGFSEDSGMREGQVLNKNFELCALHT</sequence>
<evidence type="ECO:0000313" key="2">
    <source>
        <dbReference type="Proteomes" id="UP000765509"/>
    </source>
</evidence>